<dbReference type="Proteomes" id="UP000720508">
    <property type="component" value="Unassembled WGS sequence"/>
</dbReference>
<dbReference type="Pfam" id="PF13481">
    <property type="entry name" value="AAA_25"/>
    <property type="match status" value="1"/>
</dbReference>
<comment type="caution">
    <text evidence="1">The sequence shown here is derived from an EMBL/GenBank/DDBJ whole genome shotgun (WGS) entry which is preliminary data.</text>
</comment>
<evidence type="ECO:0000313" key="1">
    <source>
        <dbReference type="EMBL" id="MBU3870256.1"/>
    </source>
</evidence>
<proteinExistence type="predicted"/>
<accession>A0ABS6CU63</accession>
<dbReference type="EMBL" id="JAHLEM010000726">
    <property type="protein sequence ID" value="MBU3870256.1"/>
    <property type="molecule type" value="Genomic_DNA"/>
</dbReference>
<sequence>MSDVEATQFEIDVRLAMSWFLNGGSVPLDSLSDEAQKIVTAIWQRVPVSGFDDETQALIEAQRREAAELQDAQKIVSYERAKKRAKEILRKESGGQVYAWAPVDIAAAWETAEAEEQADVGRLSGDMPIGIFYRGKINGVHAESEAGKSWLACLIVVQEIQAGRYVAYIDFEDDAASIVRRLKLLGASRRDVVTFFQYHSPTGPLTEDDEQEFQRLISLEGTLVIFDGMTEAMAMEGLKGNDAEDVASWHAKMTKPFAAAHWAVVVLDHVPHDGKRAIGSQHKKSALTGVSYLLEPVRPIGKGVAGKSRLKVEKDRGAWVRSHAIPGPTPQHFADLVINFEGTSLPTANLWPAVQTDNKGYKAEPPERVRNDILAFLTESPGASKSAIRRAVKGATADKDWALEWLIDHDQVSIKQVGQAKKHHPADPAGTLP</sequence>
<dbReference type="RefSeq" id="WP_216346923.1">
    <property type="nucleotide sequence ID" value="NZ_JAHLEM010000726.1"/>
</dbReference>
<protein>
    <submittedName>
        <fullName evidence="1">AAA family ATPase</fullName>
    </submittedName>
</protein>
<gene>
    <name evidence="1" type="ORF">KN815_41305</name>
</gene>
<reference evidence="1 2" key="1">
    <citation type="submission" date="2021-06" db="EMBL/GenBank/DDBJ databases">
        <authorList>
            <person name="Pan X."/>
        </authorList>
    </citation>
    <scope>NUCLEOTIDE SEQUENCE [LARGE SCALE GENOMIC DNA]</scope>
    <source>
        <strain evidence="1 2">4503</strain>
    </source>
</reference>
<name>A0ABS6CU63_9ACTN</name>
<keyword evidence="2" id="KW-1185">Reference proteome</keyword>
<organism evidence="1 2">
    <name type="scientific">Streptomyces niphimycinicus</name>
    <dbReference type="NCBI Taxonomy" id="2842201"/>
    <lineage>
        <taxon>Bacteria</taxon>
        <taxon>Bacillati</taxon>
        <taxon>Actinomycetota</taxon>
        <taxon>Actinomycetes</taxon>
        <taxon>Kitasatosporales</taxon>
        <taxon>Streptomycetaceae</taxon>
        <taxon>Streptomyces</taxon>
    </lineage>
</organism>
<evidence type="ECO:0000313" key="2">
    <source>
        <dbReference type="Proteomes" id="UP000720508"/>
    </source>
</evidence>